<evidence type="ECO:0000313" key="1">
    <source>
        <dbReference type="EMBL" id="GFR65418.1"/>
    </source>
</evidence>
<comment type="caution">
    <text evidence="1">The sequence shown here is derived from an EMBL/GenBank/DDBJ whole genome shotgun (WGS) entry which is preliminary data.</text>
</comment>
<reference evidence="1 2" key="1">
    <citation type="journal article" date="2021" name="Elife">
        <title>Chloroplast acquisition without the gene transfer in kleptoplastic sea slugs, Plakobranchus ocellatus.</title>
        <authorList>
            <person name="Maeda T."/>
            <person name="Takahashi S."/>
            <person name="Yoshida T."/>
            <person name="Shimamura S."/>
            <person name="Takaki Y."/>
            <person name="Nagai Y."/>
            <person name="Toyoda A."/>
            <person name="Suzuki Y."/>
            <person name="Arimoto A."/>
            <person name="Ishii H."/>
            <person name="Satoh N."/>
            <person name="Nishiyama T."/>
            <person name="Hasebe M."/>
            <person name="Maruyama T."/>
            <person name="Minagawa J."/>
            <person name="Obokata J."/>
            <person name="Shigenobu S."/>
        </authorList>
    </citation>
    <scope>NUCLEOTIDE SEQUENCE [LARGE SCALE GENOMIC DNA]</scope>
</reference>
<dbReference type="EMBL" id="BMAT01000386">
    <property type="protein sequence ID" value="GFR65418.1"/>
    <property type="molecule type" value="Genomic_DNA"/>
</dbReference>
<accession>A0AAV4EYB1</accession>
<evidence type="ECO:0000313" key="2">
    <source>
        <dbReference type="Proteomes" id="UP000762676"/>
    </source>
</evidence>
<dbReference type="Proteomes" id="UP000762676">
    <property type="component" value="Unassembled WGS sequence"/>
</dbReference>
<name>A0AAV4EYB1_9GAST</name>
<dbReference type="AlphaFoldDB" id="A0AAV4EYB1"/>
<protein>
    <submittedName>
        <fullName evidence="1">Uncharacterized protein</fullName>
    </submittedName>
</protein>
<organism evidence="1 2">
    <name type="scientific">Elysia marginata</name>
    <dbReference type="NCBI Taxonomy" id="1093978"/>
    <lineage>
        <taxon>Eukaryota</taxon>
        <taxon>Metazoa</taxon>
        <taxon>Spiralia</taxon>
        <taxon>Lophotrochozoa</taxon>
        <taxon>Mollusca</taxon>
        <taxon>Gastropoda</taxon>
        <taxon>Heterobranchia</taxon>
        <taxon>Euthyneura</taxon>
        <taxon>Panpulmonata</taxon>
        <taxon>Sacoglossa</taxon>
        <taxon>Placobranchoidea</taxon>
        <taxon>Plakobranchidae</taxon>
        <taxon>Elysia</taxon>
    </lineage>
</organism>
<proteinExistence type="predicted"/>
<gene>
    <name evidence="1" type="ORF">ElyMa_000203100</name>
</gene>
<keyword evidence="2" id="KW-1185">Reference proteome</keyword>
<sequence length="133" mass="15496">METQDGEWANGACQPIFFCKTHATCGCHYFIRYRRRRARSSLRTFKPDVAFHAAVHSRLHPLQSPLRRPINTSPQFADPQHLWLERGKSLQFLIRRDNIDLVFLIHECWQRSVTLAALLDCPRVADLDQALIN</sequence>